<dbReference type="PANTHER" id="PTHR30399">
    <property type="entry name" value="UNCHARACTERIZED PROTEIN YGJP"/>
    <property type="match status" value="1"/>
</dbReference>
<reference evidence="2" key="1">
    <citation type="submission" date="2021-01" db="EMBL/GenBank/DDBJ databases">
        <title>Genome sequence of strain Noviherbaspirillum sp. DKR-6.</title>
        <authorList>
            <person name="Chaudhary D.K."/>
        </authorList>
    </citation>
    <scope>NUCLEOTIDE SEQUENCE</scope>
    <source>
        <strain evidence="2">DKR-6</strain>
    </source>
</reference>
<accession>A0A934W533</accession>
<dbReference type="RefSeq" id="WP_200590223.1">
    <property type="nucleotide sequence ID" value="NZ_JAEPBG010000001.1"/>
</dbReference>
<dbReference type="CDD" id="cd07344">
    <property type="entry name" value="M48_yhfN_like"/>
    <property type="match status" value="1"/>
</dbReference>
<feature type="domain" description="YgjP-like metallopeptidase" evidence="1">
    <location>
        <begin position="45"/>
        <end position="254"/>
    </location>
</feature>
<dbReference type="PANTHER" id="PTHR30399:SF1">
    <property type="entry name" value="UTP PYROPHOSPHATASE"/>
    <property type="match status" value="1"/>
</dbReference>
<name>A0A934W533_9BURK</name>
<dbReference type="Gene3D" id="3.30.2010.10">
    <property type="entry name" value="Metalloproteases ('zincins'), catalytic domain"/>
    <property type="match status" value="1"/>
</dbReference>
<dbReference type="InterPro" id="IPR053136">
    <property type="entry name" value="UTP_pyrophosphatase-like"/>
</dbReference>
<evidence type="ECO:0000313" key="3">
    <source>
        <dbReference type="Proteomes" id="UP000622890"/>
    </source>
</evidence>
<organism evidence="2 3">
    <name type="scientific">Noviherbaspirillum pedocola</name>
    <dbReference type="NCBI Taxonomy" id="2801341"/>
    <lineage>
        <taxon>Bacteria</taxon>
        <taxon>Pseudomonadati</taxon>
        <taxon>Pseudomonadota</taxon>
        <taxon>Betaproteobacteria</taxon>
        <taxon>Burkholderiales</taxon>
        <taxon>Oxalobacteraceae</taxon>
        <taxon>Noviherbaspirillum</taxon>
    </lineage>
</organism>
<sequence>MSAPSSSTLPLEAVPKGGLLAGSLRRLQLRQAILEYTLRRSKRRTIGFLINEHGLRVTAPRWVTLADIESAIRDKEAWILSKLALRRERVAQAQAEQMRWEDGAQLPYLGGMLTLRLFAARRAAVSHDADAAELALHLPEGATEEKMKSLVKAWLQEQARHCYAARLPVFAERLGVSYRAFTLTSAKTQWGSCTSAGMIRLHWRLMHFAPEHIDYVIAHELAHLIEMNHSPRFWAVVASVFPDHAASRRVLREHGLTTLPPL</sequence>
<evidence type="ECO:0000313" key="2">
    <source>
        <dbReference type="EMBL" id="MBK4733465.1"/>
    </source>
</evidence>
<dbReference type="EMBL" id="JAEPBG010000001">
    <property type="protein sequence ID" value="MBK4733465.1"/>
    <property type="molecule type" value="Genomic_DNA"/>
</dbReference>
<dbReference type="Proteomes" id="UP000622890">
    <property type="component" value="Unassembled WGS sequence"/>
</dbReference>
<proteinExistence type="predicted"/>
<dbReference type="AlphaFoldDB" id="A0A934W533"/>
<gene>
    <name evidence="2" type="ORF">JJB74_02435</name>
</gene>
<dbReference type="Pfam" id="PF01863">
    <property type="entry name" value="YgjP-like"/>
    <property type="match status" value="1"/>
</dbReference>
<evidence type="ECO:0000259" key="1">
    <source>
        <dbReference type="Pfam" id="PF01863"/>
    </source>
</evidence>
<protein>
    <submittedName>
        <fullName evidence="2">M48 family metallopeptidase</fullName>
    </submittedName>
</protein>
<keyword evidence="3" id="KW-1185">Reference proteome</keyword>
<comment type="caution">
    <text evidence="2">The sequence shown here is derived from an EMBL/GenBank/DDBJ whole genome shotgun (WGS) entry which is preliminary data.</text>
</comment>
<dbReference type="InterPro" id="IPR002725">
    <property type="entry name" value="YgjP-like_metallopeptidase"/>
</dbReference>